<proteinExistence type="predicted"/>
<protein>
    <submittedName>
        <fullName evidence="1">Uncharacterized protein</fullName>
    </submittedName>
</protein>
<sequence>MEFLTSILFFIGIVFMWFVKKKESEKKKKIYHIKEESPIVFEEETEHSVFNKNSDLSGGLTLKSRDEEEVITTSIDKIEKLPLLKRAVIWSEILDKPVTMR</sequence>
<reference evidence="1 2" key="1">
    <citation type="submission" date="2019-02" db="EMBL/GenBank/DDBJ databases">
        <authorList>
            <person name="Fomenkov A."/>
            <person name="Dubinina G."/>
            <person name="Grabovich M."/>
            <person name="Vincze T."/>
            <person name="Roberts R.J."/>
        </authorList>
    </citation>
    <scope>NUCLEOTIDE SEQUENCE [LARGE SCALE GENOMIC DNA]</scope>
    <source>
        <strain evidence="1 2">P</strain>
    </source>
</reference>
<name>A0A5C1QE59_9SPIO</name>
<evidence type="ECO:0000313" key="1">
    <source>
        <dbReference type="EMBL" id="QEN04936.1"/>
    </source>
</evidence>
<dbReference type="RefSeq" id="WP_149568177.1">
    <property type="nucleotide sequence ID" value="NZ_CP035807.1"/>
</dbReference>
<dbReference type="EMBL" id="CP035807">
    <property type="protein sequence ID" value="QEN04936.1"/>
    <property type="molecule type" value="Genomic_DNA"/>
</dbReference>
<keyword evidence="2" id="KW-1185">Reference proteome</keyword>
<gene>
    <name evidence="1" type="ORF">EW093_09520</name>
</gene>
<organism evidence="1 2">
    <name type="scientific">Thiospirochaeta perfilievii</name>
    <dbReference type="NCBI Taxonomy" id="252967"/>
    <lineage>
        <taxon>Bacteria</taxon>
        <taxon>Pseudomonadati</taxon>
        <taxon>Spirochaetota</taxon>
        <taxon>Spirochaetia</taxon>
        <taxon>Spirochaetales</taxon>
        <taxon>Spirochaetaceae</taxon>
        <taxon>Thiospirochaeta</taxon>
    </lineage>
</organism>
<dbReference type="AlphaFoldDB" id="A0A5C1QE59"/>
<reference evidence="1 2" key="2">
    <citation type="submission" date="2019-09" db="EMBL/GenBank/DDBJ databases">
        <title>Complete Genome Sequence and Methylome Analysis of free living Spirochaetas.</title>
        <authorList>
            <person name="Leshcheva N."/>
            <person name="Mikheeva N."/>
        </authorList>
    </citation>
    <scope>NUCLEOTIDE SEQUENCE [LARGE SCALE GENOMIC DNA]</scope>
    <source>
        <strain evidence="1 2">P</strain>
    </source>
</reference>
<dbReference type="Proteomes" id="UP000323824">
    <property type="component" value="Chromosome"/>
</dbReference>
<dbReference type="KEGG" id="sper:EW093_09520"/>
<evidence type="ECO:0000313" key="2">
    <source>
        <dbReference type="Proteomes" id="UP000323824"/>
    </source>
</evidence>
<accession>A0A5C1QE59</accession>